<dbReference type="InterPro" id="IPR019223">
    <property type="entry name" value="DUF2147"/>
</dbReference>
<dbReference type="Gene3D" id="2.40.128.520">
    <property type="match status" value="1"/>
</dbReference>
<feature type="chain" id="PRO_5013214125" description="DUF2147 domain-containing protein" evidence="1">
    <location>
        <begin position="21"/>
        <end position="122"/>
    </location>
</feature>
<dbReference type="eggNOG" id="COG4731">
    <property type="taxonomic scope" value="Bacteria"/>
</dbReference>
<evidence type="ECO:0000256" key="1">
    <source>
        <dbReference type="SAM" id="SignalP"/>
    </source>
</evidence>
<proteinExistence type="predicted"/>
<dbReference type="Pfam" id="PF09917">
    <property type="entry name" value="DUF2147"/>
    <property type="match status" value="1"/>
</dbReference>
<feature type="domain" description="DUF2147" evidence="2">
    <location>
        <begin position="25"/>
        <end position="120"/>
    </location>
</feature>
<dbReference type="AlphaFoldDB" id="A0A256FL09"/>
<protein>
    <recommendedName>
        <fullName evidence="2">DUF2147 domain-containing protein</fullName>
    </recommendedName>
</protein>
<dbReference type="RefSeq" id="WP_094576083.1">
    <property type="nucleotide sequence ID" value="NZ_JBHEEL010000008.1"/>
</dbReference>
<feature type="signal peptide" evidence="1">
    <location>
        <begin position="1"/>
        <end position="20"/>
    </location>
</feature>
<accession>A0A256FL09</accession>
<dbReference type="Proteomes" id="UP000216345">
    <property type="component" value="Unassembled WGS sequence"/>
</dbReference>
<keyword evidence="1" id="KW-0732">Signal</keyword>
<evidence type="ECO:0000259" key="2">
    <source>
        <dbReference type="Pfam" id="PF09917"/>
    </source>
</evidence>
<organism evidence="3 4">
    <name type="scientific">Brucella rhizosphaerae</name>
    <dbReference type="NCBI Taxonomy" id="571254"/>
    <lineage>
        <taxon>Bacteria</taxon>
        <taxon>Pseudomonadati</taxon>
        <taxon>Pseudomonadota</taxon>
        <taxon>Alphaproteobacteria</taxon>
        <taxon>Hyphomicrobiales</taxon>
        <taxon>Brucellaceae</taxon>
        <taxon>Brucella/Ochrobactrum group</taxon>
        <taxon>Brucella</taxon>
    </lineage>
</organism>
<dbReference type="OrthoDB" id="9811671at2"/>
<evidence type="ECO:0000313" key="4">
    <source>
        <dbReference type="Proteomes" id="UP000216345"/>
    </source>
</evidence>
<comment type="caution">
    <text evidence="3">The sequence shown here is derived from an EMBL/GenBank/DDBJ whole genome shotgun (WGS) entry which is preliminary data.</text>
</comment>
<reference evidence="3 4" key="1">
    <citation type="submission" date="2017-07" db="EMBL/GenBank/DDBJ databases">
        <title>Phylogenetic study on the rhizospheric bacterium Ochrobactrum sp. A44.</title>
        <authorList>
            <person name="Krzyzanowska D.M."/>
            <person name="Ossowicki A."/>
            <person name="Rajewska M."/>
            <person name="Maciag T."/>
            <person name="Kaczynski Z."/>
            <person name="Czerwicka M."/>
            <person name="Jafra S."/>
        </authorList>
    </citation>
    <scope>NUCLEOTIDE SEQUENCE [LARGE SCALE GENOMIC DNA]</scope>
    <source>
        <strain evidence="3 4">PR17</strain>
    </source>
</reference>
<evidence type="ECO:0000313" key="3">
    <source>
        <dbReference type="EMBL" id="OYR15396.1"/>
    </source>
</evidence>
<dbReference type="PANTHER" id="PTHR36919:SF2">
    <property type="entry name" value="BLL6627 PROTEIN"/>
    <property type="match status" value="1"/>
</dbReference>
<name>A0A256FL09_9HYPH</name>
<dbReference type="PANTHER" id="PTHR36919">
    <property type="entry name" value="BLR1215 PROTEIN"/>
    <property type="match status" value="1"/>
</dbReference>
<dbReference type="EMBL" id="NNRK01000025">
    <property type="protein sequence ID" value="OYR15396.1"/>
    <property type="molecule type" value="Genomic_DNA"/>
</dbReference>
<sequence>MKWILTITMLLLLLPFSAQAADIGGNWARGDGKARVSIAECGKDICATNTWIKPGTAKEKTGDRLVMSINQTADGQYSGTAFDPQRNLTYKISVKVDGDKMTTNGCVLAGLLCRNVGWSRIN</sequence>
<keyword evidence="4" id="KW-1185">Reference proteome</keyword>
<gene>
    <name evidence="3" type="ORF">CEV32_4668</name>
</gene>